<dbReference type="SUPFAM" id="SSF49464">
    <property type="entry name" value="Carboxypeptidase regulatory domain-like"/>
    <property type="match status" value="1"/>
</dbReference>
<reference evidence="2" key="1">
    <citation type="submission" date="2018-05" db="EMBL/GenBank/DDBJ databases">
        <authorList>
            <person name="Lanie J.A."/>
            <person name="Ng W.-L."/>
            <person name="Kazmierczak K.M."/>
            <person name="Andrzejewski T.M."/>
            <person name="Davidsen T.M."/>
            <person name="Wayne K.J."/>
            <person name="Tettelin H."/>
            <person name="Glass J.I."/>
            <person name="Rusch D."/>
            <person name="Podicherti R."/>
            <person name="Tsui H.-C.T."/>
            <person name="Winkler M.E."/>
        </authorList>
    </citation>
    <scope>NUCLEOTIDE SEQUENCE</scope>
</reference>
<dbReference type="SUPFAM" id="SSF56935">
    <property type="entry name" value="Porins"/>
    <property type="match status" value="1"/>
</dbReference>
<dbReference type="EMBL" id="UINC01003575">
    <property type="protein sequence ID" value="SVA07498.1"/>
    <property type="molecule type" value="Genomic_DNA"/>
</dbReference>
<evidence type="ECO:0000313" key="2">
    <source>
        <dbReference type="EMBL" id="SVA07498.1"/>
    </source>
</evidence>
<dbReference type="AlphaFoldDB" id="A0A381SVY9"/>
<feature type="domain" description="TonB-dependent receptor plug" evidence="1">
    <location>
        <begin position="107"/>
        <end position="160"/>
    </location>
</feature>
<gene>
    <name evidence="2" type="ORF">METZ01_LOCUS60352</name>
</gene>
<dbReference type="InterPro" id="IPR012910">
    <property type="entry name" value="Plug_dom"/>
</dbReference>
<dbReference type="Pfam" id="PF07715">
    <property type="entry name" value="Plug"/>
    <property type="match status" value="1"/>
</dbReference>
<dbReference type="Pfam" id="PF13715">
    <property type="entry name" value="CarbopepD_reg_2"/>
    <property type="match status" value="1"/>
</dbReference>
<name>A0A381SVY9_9ZZZZ</name>
<protein>
    <recommendedName>
        <fullName evidence="1">TonB-dependent receptor plug domain-containing protein</fullName>
    </recommendedName>
</protein>
<evidence type="ECO:0000259" key="1">
    <source>
        <dbReference type="Pfam" id="PF07715"/>
    </source>
</evidence>
<dbReference type="InterPro" id="IPR037066">
    <property type="entry name" value="Plug_dom_sf"/>
</dbReference>
<feature type="non-terminal residue" evidence="2">
    <location>
        <position position="166"/>
    </location>
</feature>
<accession>A0A381SVY9</accession>
<dbReference type="InterPro" id="IPR008969">
    <property type="entry name" value="CarboxyPept-like_regulatory"/>
</dbReference>
<proteinExistence type="predicted"/>
<organism evidence="2">
    <name type="scientific">marine metagenome</name>
    <dbReference type="NCBI Taxonomy" id="408172"/>
    <lineage>
        <taxon>unclassified sequences</taxon>
        <taxon>metagenomes</taxon>
        <taxon>ecological metagenomes</taxon>
    </lineage>
</organism>
<sequence>MNFKIHLTFLILFSSFLFAKIKGTVKNQSTNEPVKGVNIIAGEMGTATNEFGEFNINVSIGTELEFSHIGYELASQLAQNSMLVEMRPTVIKSEEIIVHAGLSDESLQKVASSVTVINGDHIRETGADHFQSLTEQIPNLNWAGGSSRPRYFQIRGIGERSHYFGE</sequence>
<dbReference type="Gene3D" id="2.170.130.10">
    <property type="entry name" value="TonB-dependent receptor, plug domain"/>
    <property type="match status" value="1"/>
</dbReference>
<dbReference type="Gene3D" id="2.60.40.1120">
    <property type="entry name" value="Carboxypeptidase-like, regulatory domain"/>
    <property type="match status" value="1"/>
</dbReference>